<accession>A0ACB8G4H2</accession>
<organism evidence="1 2">
    <name type="scientific">Sphaerodactylus townsendi</name>
    <dbReference type="NCBI Taxonomy" id="933632"/>
    <lineage>
        <taxon>Eukaryota</taxon>
        <taxon>Metazoa</taxon>
        <taxon>Chordata</taxon>
        <taxon>Craniata</taxon>
        <taxon>Vertebrata</taxon>
        <taxon>Euteleostomi</taxon>
        <taxon>Lepidosauria</taxon>
        <taxon>Squamata</taxon>
        <taxon>Bifurcata</taxon>
        <taxon>Gekkota</taxon>
        <taxon>Sphaerodactylidae</taxon>
        <taxon>Sphaerodactylus</taxon>
    </lineage>
</organism>
<dbReference type="Proteomes" id="UP000827872">
    <property type="component" value="Linkage Group LG02"/>
</dbReference>
<name>A0ACB8G4H2_9SAUR</name>
<reference evidence="1" key="1">
    <citation type="submission" date="2021-08" db="EMBL/GenBank/DDBJ databases">
        <title>The first chromosome-level gecko genome reveals the dynamic sex chromosomes of Neotropical dwarf geckos (Sphaerodactylidae: Sphaerodactylus).</title>
        <authorList>
            <person name="Pinto B.J."/>
            <person name="Keating S.E."/>
            <person name="Gamble T."/>
        </authorList>
    </citation>
    <scope>NUCLEOTIDE SEQUENCE</scope>
    <source>
        <strain evidence="1">TG3544</strain>
    </source>
</reference>
<keyword evidence="2" id="KW-1185">Reference proteome</keyword>
<sequence length="139" mass="15147">MSGWPFSAPTLEVDGMPGMGSMRTHGSAIQKPPMKDPPFPRMLQGGGGARQQRDPGIFLKPTAKMGPRLYGTVRRNASLAPGIKADQLSRWWPALPRLHLLRFPTRYQLLPSGKHLFVFGQLGSGACGGRSHKPPPLPE</sequence>
<gene>
    <name evidence="1" type="ORF">K3G42_026144</name>
</gene>
<comment type="caution">
    <text evidence="1">The sequence shown here is derived from an EMBL/GenBank/DDBJ whole genome shotgun (WGS) entry which is preliminary data.</text>
</comment>
<dbReference type="EMBL" id="CM037615">
    <property type="protein sequence ID" value="KAH8014119.1"/>
    <property type="molecule type" value="Genomic_DNA"/>
</dbReference>
<evidence type="ECO:0000313" key="2">
    <source>
        <dbReference type="Proteomes" id="UP000827872"/>
    </source>
</evidence>
<proteinExistence type="predicted"/>
<evidence type="ECO:0000313" key="1">
    <source>
        <dbReference type="EMBL" id="KAH8014119.1"/>
    </source>
</evidence>
<protein>
    <submittedName>
        <fullName evidence="1">Uncharacterized protein</fullName>
    </submittedName>
</protein>